<proteinExistence type="predicted"/>
<reference evidence="2" key="1">
    <citation type="journal article" date="2019" name="Int. J. Syst. Evol. Microbiol.">
        <title>The Global Catalogue of Microorganisms (GCM) 10K type strain sequencing project: providing services to taxonomists for standard genome sequencing and annotation.</title>
        <authorList>
            <consortium name="The Broad Institute Genomics Platform"/>
            <consortium name="The Broad Institute Genome Sequencing Center for Infectious Disease"/>
            <person name="Wu L."/>
            <person name="Ma J."/>
        </authorList>
    </citation>
    <scope>NUCLEOTIDE SEQUENCE [LARGE SCALE GENOMIC DNA]</scope>
    <source>
        <strain evidence="2">JCM 18304</strain>
    </source>
</reference>
<dbReference type="CDD" id="cd16387">
    <property type="entry name" value="ParB_N_Srx"/>
    <property type="match status" value="1"/>
</dbReference>
<dbReference type="EMBL" id="BAABJQ010000005">
    <property type="protein sequence ID" value="GAA5183190.1"/>
    <property type="molecule type" value="Genomic_DNA"/>
</dbReference>
<evidence type="ECO:0000313" key="2">
    <source>
        <dbReference type="Proteomes" id="UP001501570"/>
    </source>
</evidence>
<gene>
    <name evidence="1" type="ORF">GCM10023322_21890</name>
</gene>
<dbReference type="Proteomes" id="UP001501570">
    <property type="component" value="Unassembled WGS sequence"/>
</dbReference>
<protein>
    <recommendedName>
        <fullName evidence="3">ParB/Sulfiredoxin domain-containing protein</fullName>
    </recommendedName>
</protein>
<name>A0ABP9RP81_9ACTN</name>
<evidence type="ECO:0008006" key="3">
    <source>
        <dbReference type="Google" id="ProtNLM"/>
    </source>
</evidence>
<sequence length="300" mass="33794">MEVARRLDLRRVSVGDLYREMAQGRGMTALQLNLHAELDDTVDGFVDQLQREIAASGEQLVVDSRLAWFFFADAFKVHLITEPTTAARRVLSRPSSEVEAYSSLDEAKEKLRDRSESERDRFIARYGVDKSRLRNYDLVCDTTRANPNELVELIVAAFEGSIGNEILSNFPPLLLLDPSRIYPTDDCGSLRVENESELVESIRELGPQSLEPITIGYADSVFYVIDGHRRLSAAIRGGLPLIQARLLAEENELVGGGQTAREYFESSVDANKIYNWEEAHKVELPLPRHTRRSAENTSQP</sequence>
<comment type="caution">
    <text evidence="1">The sequence shown here is derived from an EMBL/GenBank/DDBJ whole genome shotgun (WGS) entry which is preliminary data.</text>
</comment>
<dbReference type="Pfam" id="PF13189">
    <property type="entry name" value="Cytidylate_kin2"/>
    <property type="match status" value="1"/>
</dbReference>
<dbReference type="SUPFAM" id="SSF110849">
    <property type="entry name" value="ParB/Sulfiredoxin"/>
    <property type="match status" value="1"/>
</dbReference>
<dbReference type="SUPFAM" id="SSF52540">
    <property type="entry name" value="P-loop containing nucleoside triphosphate hydrolases"/>
    <property type="match status" value="1"/>
</dbReference>
<keyword evidence="2" id="KW-1185">Reference proteome</keyword>
<dbReference type="InterPro" id="IPR036086">
    <property type="entry name" value="ParB/Sulfiredoxin_sf"/>
</dbReference>
<organism evidence="1 2">
    <name type="scientific">Rugosimonospora acidiphila</name>
    <dbReference type="NCBI Taxonomy" id="556531"/>
    <lineage>
        <taxon>Bacteria</taxon>
        <taxon>Bacillati</taxon>
        <taxon>Actinomycetota</taxon>
        <taxon>Actinomycetes</taxon>
        <taxon>Micromonosporales</taxon>
        <taxon>Micromonosporaceae</taxon>
        <taxon>Rugosimonospora</taxon>
    </lineage>
</organism>
<dbReference type="Gene3D" id="3.40.50.300">
    <property type="entry name" value="P-loop containing nucleotide triphosphate hydrolases"/>
    <property type="match status" value="1"/>
</dbReference>
<dbReference type="InterPro" id="IPR027417">
    <property type="entry name" value="P-loop_NTPase"/>
</dbReference>
<dbReference type="Gene3D" id="3.90.1530.10">
    <property type="entry name" value="Conserved hypothetical protein from pyrococcus furiosus pfu- 392566-001, ParB domain"/>
    <property type="match status" value="1"/>
</dbReference>
<accession>A0ABP9RP81</accession>
<evidence type="ECO:0000313" key="1">
    <source>
        <dbReference type="EMBL" id="GAA5183190.1"/>
    </source>
</evidence>